<feature type="region of interest" description="Disordered" evidence="1">
    <location>
        <begin position="106"/>
        <end position="151"/>
    </location>
</feature>
<proteinExistence type="predicted"/>
<protein>
    <recommendedName>
        <fullName evidence="3">Glycine zipper domain-containing protein</fullName>
    </recommendedName>
</protein>
<dbReference type="HOGENOM" id="CLU_135442_1_1_4"/>
<dbReference type="AlphaFoldDB" id="C5CKG5"/>
<dbReference type="STRING" id="543728.Vapar_0600"/>
<gene>
    <name evidence="2" type="ordered locus">Vapar_0600</name>
</gene>
<feature type="compositionally biased region" description="Acidic residues" evidence="1">
    <location>
        <begin position="141"/>
        <end position="151"/>
    </location>
</feature>
<sequence>MTYLQCPNCGSDRIEARDIGQRTGGTLGGLAGAAGGVAGALRGARTGFTAGIAFGPAGGTLGTVIGVVLGGLGGGALGTEVGAIFGRVIDDRVLNNCRCAACGHTFSGQRGAEPPWPASESLSPSPSPYRPEGPGAGMDPYDSDPDDPYAQ</sequence>
<evidence type="ECO:0000256" key="1">
    <source>
        <dbReference type="SAM" id="MobiDB-lite"/>
    </source>
</evidence>
<evidence type="ECO:0000313" key="2">
    <source>
        <dbReference type="EMBL" id="ACS17263.1"/>
    </source>
</evidence>
<dbReference type="KEGG" id="vap:Vapar_0600"/>
<dbReference type="EMBL" id="CP001635">
    <property type="protein sequence ID" value="ACS17263.1"/>
    <property type="molecule type" value="Genomic_DNA"/>
</dbReference>
<organism evidence="2">
    <name type="scientific">Variovorax paradoxus (strain S110)</name>
    <dbReference type="NCBI Taxonomy" id="543728"/>
    <lineage>
        <taxon>Bacteria</taxon>
        <taxon>Pseudomonadati</taxon>
        <taxon>Pseudomonadota</taxon>
        <taxon>Betaproteobacteria</taxon>
        <taxon>Burkholderiales</taxon>
        <taxon>Comamonadaceae</taxon>
        <taxon>Variovorax</taxon>
    </lineage>
</organism>
<reference evidence="2" key="1">
    <citation type="submission" date="2009-06" db="EMBL/GenBank/DDBJ databases">
        <title>Complete sequence of chromosome 1 of Variovorax paradoxus S110.</title>
        <authorList>
            <consortium name="US DOE Joint Genome Institute"/>
            <person name="Lucas S."/>
            <person name="Copeland A."/>
            <person name="Lapidus A."/>
            <person name="Glavina del Rio T."/>
            <person name="Tice H."/>
            <person name="Bruce D."/>
            <person name="Goodwin L."/>
            <person name="Pitluck S."/>
            <person name="Chertkov O."/>
            <person name="Brettin T."/>
            <person name="Detter J.C."/>
            <person name="Han C."/>
            <person name="Larimer F."/>
            <person name="Land M."/>
            <person name="Hauser L."/>
            <person name="Kyrpides N."/>
            <person name="Ovchinnikova G."/>
            <person name="Orwin P."/>
            <person name="Leadbetter J.R."/>
            <person name="Spain J.C."/>
            <person name="Han J.I."/>
        </authorList>
    </citation>
    <scope>NUCLEOTIDE SEQUENCE</scope>
    <source>
        <strain evidence="2">S110</strain>
    </source>
</reference>
<dbReference type="eggNOG" id="ENOG5032Z8A">
    <property type="taxonomic scope" value="Bacteria"/>
</dbReference>
<accession>C5CKG5</accession>
<evidence type="ECO:0008006" key="3">
    <source>
        <dbReference type="Google" id="ProtNLM"/>
    </source>
</evidence>
<name>C5CKG5_VARPS</name>